<comment type="caution">
    <text evidence="2">The sequence shown here is derived from an EMBL/GenBank/DDBJ whole genome shotgun (WGS) entry which is preliminary data.</text>
</comment>
<keyword evidence="1" id="KW-0812">Transmembrane</keyword>
<keyword evidence="1" id="KW-1133">Transmembrane helix</keyword>
<keyword evidence="1" id="KW-0472">Membrane</keyword>
<gene>
    <name evidence="2" type="ORF">QF035_008713</name>
</gene>
<keyword evidence="3" id="KW-1185">Reference proteome</keyword>
<dbReference type="RefSeq" id="WP_307527057.1">
    <property type="nucleotide sequence ID" value="NZ_JAUSZI010000002.1"/>
</dbReference>
<protein>
    <submittedName>
        <fullName evidence="2">Type II secretory pathway pseudopilin PulG</fullName>
    </submittedName>
</protein>
<dbReference type="Proteomes" id="UP001230328">
    <property type="component" value="Unassembled WGS sequence"/>
</dbReference>
<accession>A0ABU0T5P8</accession>
<dbReference type="EMBL" id="JAUSZI010000002">
    <property type="protein sequence ID" value="MDQ1031131.1"/>
    <property type="molecule type" value="Genomic_DNA"/>
</dbReference>
<evidence type="ECO:0000313" key="2">
    <source>
        <dbReference type="EMBL" id="MDQ1031131.1"/>
    </source>
</evidence>
<name>A0ABU0T5P8_9ACTN</name>
<organism evidence="2 3">
    <name type="scientific">Streptomyces umbrinus</name>
    <dbReference type="NCBI Taxonomy" id="67370"/>
    <lineage>
        <taxon>Bacteria</taxon>
        <taxon>Bacillati</taxon>
        <taxon>Actinomycetota</taxon>
        <taxon>Actinomycetes</taxon>
        <taxon>Kitasatosporales</taxon>
        <taxon>Streptomycetaceae</taxon>
        <taxon>Streptomyces</taxon>
        <taxon>Streptomyces phaeochromogenes group</taxon>
    </lineage>
</organism>
<evidence type="ECO:0000256" key="1">
    <source>
        <dbReference type="SAM" id="Phobius"/>
    </source>
</evidence>
<evidence type="ECO:0000313" key="3">
    <source>
        <dbReference type="Proteomes" id="UP001230328"/>
    </source>
</evidence>
<sequence length="205" mass="21391">MHKLLDVVADHADTIVQILGAIAVALLTYWLTTRSRDRADQEAAKAALENQADALIVAVADVRVAAAATHILWEGPASRGRSFLLALLAGVGGTARGRVAGGSDALSFAIGLGEVAHLLSRERRAVNQTIATVREPLLLLATAAAPLQRHSDAAVAEATVAVMAAATDIENTAGIEAAVESFGQAVRAALQPPATRWARIRSRTR</sequence>
<reference evidence="2 3" key="1">
    <citation type="submission" date="2023-07" db="EMBL/GenBank/DDBJ databases">
        <title>Comparative genomics of wheat-associated soil bacteria to identify genetic determinants of phenazine resistance.</title>
        <authorList>
            <person name="Mouncey N."/>
        </authorList>
    </citation>
    <scope>NUCLEOTIDE SEQUENCE [LARGE SCALE GENOMIC DNA]</scope>
    <source>
        <strain evidence="2 3">V2I4</strain>
    </source>
</reference>
<feature type="transmembrane region" description="Helical" evidence="1">
    <location>
        <begin position="14"/>
        <end position="32"/>
    </location>
</feature>
<proteinExistence type="predicted"/>